<feature type="domain" description="Phosphotyrosine protein phosphatase I" evidence="2">
    <location>
        <begin position="2"/>
        <end position="138"/>
    </location>
</feature>
<dbReference type="Gene3D" id="3.40.50.2300">
    <property type="match status" value="1"/>
</dbReference>
<dbReference type="OrthoDB" id="9784339at2"/>
<dbReference type="SMART" id="SM00226">
    <property type="entry name" value="LMWPc"/>
    <property type="match status" value="1"/>
</dbReference>
<protein>
    <submittedName>
        <fullName evidence="3">Arsenate reductase</fullName>
    </submittedName>
</protein>
<reference evidence="3 4" key="1">
    <citation type="submission" date="2013-11" db="EMBL/GenBank/DDBJ databases">
        <title>Metagenomic analysis of a methanogenic consortium involved in long chain n-alkane degradation.</title>
        <authorList>
            <person name="Davidova I.A."/>
            <person name="Callaghan A.V."/>
            <person name="Wawrik B."/>
            <person name="Pruitt S."/>
            <person name="Marks C."/>
            <person name="Duncan K.E."/>
            <person name="Suflita J.M."/>
        </authorList>
    </citation>
    <scope>NUCLEOTIDE SEQUENCE [LARGE SCALE GENOMIC DNA]</scope>
    <source>
        <strain evidence="3 4">SPR</strain>
    </source>
</reference>
<name>A0A0D2J9D8_9BACT</name>
<keyword evidence="4" id="KW-1185">Reference proteome</keyword>
<dbReference type="AlphaFoldDB" id="A0A0D2J9D8"/>
<accession>A0A0D2J9D8</accession>
<evidence type="ECO:0000259" key="2">
    <source>
        <dbReference type="SMART" id="SM00226"/>
    </source>
</evidence>
<dbReference type="EMBL" id="AZAC01000008">
    <property type="protein sequence ID" value="KIX14764.1"/>
    <property type="molecule type" value="Genomic_DNA"/>
</dbReference>
<sequence>MKRIVYLCTGNSCRSQMAEAWTRHLQADEWQAFSAGSAPSAMDPLAMEAMKMAGVDISRQRPKPMGEFLEQNFDYIVTLCDNARAACPMFQGGGKKVHRGFDDPPALARFAKTHAGAMAHYLRVTDEIKEMVLGLPQSLEE</sequence>
<dbReference type="SUPFAM" id="SSF52788">
    <property type="entry name" value="Phosphotyrosine protein phosphatases I"/>
    <property type="match status" value="1"/>
</dbReference>
<evidence type="ECO:0000313" key="3">
    <source>
        <dbReference type="EMBL" id="KIX14764.1"/>
    </source>
</evidence>
<dbReference type="GO" id="GO:0046685">
    <property type="term" value="P:response to arsenic-containing substance"/>
    <property type="evidence" value="ECO:0007669"/>
    <property type="project" value="UniProtKB-KW"/>
</dbReference>
<dbReference type="PATRIC" id="fig|1429043.3.peg.1354"/>
<dbReference type="InParanoid" id="A0A0D2J9D8"/>
<organism evidence="3 4">
    <name type="scientific">Dethiosulfatarculus sandiegensis</name>
    <dbReference type="NCBI Taxonomy" id="1429043"/>
    <lineage>
        <taxon>Bacteria</taxon>
        <taxon>Pseudomonadati</taxon>
        <taxon>Thermodesulfobacteriota</taxon>
        <taxon>Desulfarculia</taxon>
        <taxon>Desulfarculales</taxon>
        <taxon>Desulfarculaceae</taxon>
        <taxon>Dethiosulfatarculus</taxon>
    </lineage>
</organism>
<comment type="caution">
    <text evidence="3">The sequence shown here is derived from an EMBL/GenBank/DDBJ whole genome shotgun (WGS) entry which is preliminary data.</text>
</comment>
<dbReference type="PANTHER" id="PTHR43428:SF1">
    <property type="entry name" value="ARSENATE REDUCTASE"/>
    <property type="match status" value="1"/>
</dbReference>
<dbReference type="InterPro" id="IPR023485">
    <property type="entry name" value="Ptyr_pPase"/>
</dbReference>
<dbReference type="Pfam" id="PF01451">
    <property type="entry name" value="LMWPc"/>
    <property type="match status" value="1"/>
</dbReference>
<evidence type="ECO:0000313" key="4">
    <source>
        <dbReference type="Proteomes" id="UP000032233"/>
    </source>
</evidence>
<keyword evidence="1" id="KW-0059">Arsenical resistance</keyword>
<proteinExistence type="predicted"/>
<dbReference type="STRING" id="1429043.X474_06375"/>
<gene>
    <name evidence="3" type="ORF">X474_06375</name>
</gene>
<dbReference type="CDD" id="cd16345">
    <property type="entry name" value="LMWP_ArsC"/>
    <property type="match status" value="1"/>
</dbReference>
<dbReference type="InterPro" id="IPR036196">
    <property type="entry name" value="Ptyr_pPase_sf"/>
</dbReference>
<dbReference type="Proteomes" id="UP000032233">
    <property type="component" value="Unassembled WGS sequence"/>
</dbReference>
<dbReference type="PANTHER" id="PTHR43428">
    <property type="entry name" value="ARSENATE REDUCTASE"/>
    <property type="match status" value="1"/>
</dbReference>
<evidence type="ECO:0000256" key="1">
    <source>
        <dbReference type="ARBA" id="ARBA00022849"/>
    </source>
</evidence>